<reference evidence="1 2" key="2">
    <citation type="journal article" date="2022" name="Mol. Ecol. Resour.">
        <title>The genomes of chicory, endive, great burdock and yacon provide insights into Asteraceae paleo-polyploidization history and plant inulin production.</title>
        <authorList>
            <person name="Fan W."/>
            <person name="Wang S."/>
            <person name="Wang H."/>
            <person name="Wang A."/>
            <person name="Jiang F."/>
            <person name="Liu H."/>
            <person name="Zhao H."/>
            <person name="Xu D."/>
            <person name="Zhang Y."/>
        </authorList>
    </citation>
    <scope>NUCLEOTIDE SEQUENCE [LARGE SCALE GENOMIC DNA]</scope>
    <source>
        <strain evidence="2">cv. Niubang</strain>
    </source>
</reference>
<proteinExistence type="predicted"/>
<dbReference type="EMBL" id="CM042059">
    <property type="protein sequence ID" value="KAI3681620.1"/>
    <property type="molecule type" value="Genomic_DNA"/>
</dbReference>
<dbReference type="Proteomes" id="UP001055879">
    <property type="component" value="Linkage Group LG13"/>
</dbReference>
<gene>
    <name evidence="1" type="ORF">L6452_36422</name>
</gene>
<evidence type="ECO:0000313" key="2">
    <source>
        <dbReference type="Proteomes" id="UP001055879"/>
    </source>
</evidence>
<reference evidence="2" key="1">
    <citation type="journal article" date="2022" name="Mol. Ecol. Resour.">
        <title>The genomes of chicory, endive, great burdock and yacon provide insights into Asteraceae palaeo-polyploidization history and plant inulin production.</title>
        <authorList>
            <person name="Fan W."/>
            <person name="Wang S."/>
            <person name="Wang H."/>
            <person name="Wang A."/>
            <person name="Jiang F."/>
            <person name="Liu H."/>
            <person name="Zhao H."/>
            <person name="Xu D."/>
            <person name="Zhang Y."/>
        </authorList>
    </citation>
    <scope>NUCLEOTIDE SEQUENCE [LARGE SCALE GENOMIC DNA]</scope>
    <source>
        <strain evidence="2">cv. Niubang</strain>
    </source>
</reference>
<organism evidence="1 2">
    <name type="scientific">Arctium lappa</name>
    <name type="common">Greater burdock</name>
    <name type="synonym">Lappa major</name>
    <dbReference type="NCBI Taxonomy" id="4217"/>
    <lineage>
        <taxon>Eukaryota</taxon>
        <taxon>Viridiplantae</taxon>
        <taxon>Streptophyta</taxon>
        <taxon>Embryophyta</taxon>
        <taxon>Tracheophyta</taxon>
        <taxon>Spermatophyta</taxon>
        <taxon>Magnoliopsida</taxon>
        <taxon>eudicotyledons</taxon>
        <taxon>Gunneridae</taxon>
        <taxon>Pentapetalae</taxon>
        <taxon>asterids</taxon>
        <taxon>campanulids</taxon>
        <taxon>Asterales</taxon>
        <taxon>Asteraceae</taxon>
        <taxon>Carduoideae</taxon>
        <taxon>Cardueae</taxon>
        <taxon>Arctiinae</taxon>
        <taxon>Arctium</taxon>
    </lineage>
</organism>
<name>A0ACB8Y8I9_ARCLA</name>
<accession>A0ACB8Y8I9</accession>
<keyword evidence="2" id="KW-1185">Reference proteome</keyword>
<comment type="caution">
    <text evidence="1">The sequence shown here is derived from an EMBL/GenBank/DDBJ whole genome shotgun (WGS) entry which is preliminary data.</text>
</comment>
<sequence>MLMKTECVHVDDVARAHIHLFECPNTKGRYLCSRIGFTIEEMYNLLSVRYPEYKIPNIDFLKDAEKMKIPYVSSGKLVGTGFQFKYGLEEMFDDAIDCCKRNNIL</sequence>
<evidence type="ECO:0000313" key="1">
    <source>
        <dbReference type="EMBL" id="KAI3681620.1"/>
    </source>
</evidence>
<protein>
    <submittedName>
        <fullName evidence="1">Uncharacterized protein</fullName>
    </submittedName>
</protein>